<evidence type="ECO:0000256" key="15">
    <source>
        <dbReference type="ARBA" id="ARBA00049229"/>
    </source>
</evidence>
<evidence type="ECO:0000256" key="7">
    <source>
        <dbReference type="ARBA" id="ARBA00013053"/>
    </source>
</evidence>
<comment type="catalytic activity">
    <reaction evidence="14">
        <text>L-isoleucine + 2-oxoglutarate = (S)-3-methyl-2-oxopentanoate + L-glutamate</text>
        <dbReference type="Rhea" id="RHEA:24801"/>
        <dbReference type="ChEBI" id="CHEBI:16810"/>
        <dbReference type="ChEBI" id="CHEBI:29985"/>
        <dbReference type="ChEBI" id="CHEBI:35146"/>
        <dbReference type="ChEBI" id="CHEBI:58045"/>
        <dbReference type="EC" id="2.6.1.42"/>
    </reaction>
</comment>
<keyword evidence="10 16" id="KW-0808">Transferase</keyword>
<evidence type="ECO:0000256" key="9">
    <source>
        <dbReference type="ARBA" id="ARBA00022605"/>
    </source>
</evidence>
<keyword evidence="8 16" id="KW-0032">Aminotransferase</keyword>
<dbReference type="UniPathway" id="UPA00049">
    <property type="reaction ID" value="UER00062"/>
</dbReference>
<comment type="catalytic activity">
    <reaction evidence="13">
        <text>L-valine + 2-oxoglutarate = 3-methyl-2-oxobutanoate + L-glutamate</text>
        <dbReference type="Rhea" id="RHEA:24813"/>
        <dbReference type="ChEBI" id="CHEBI:11851"/>
        <dbReference type="ChEBI" id="CHEBI:16810"/>
        <dbReference type="ChEBI" id="CHEBI:29985"/>
        <dbReference type="ChEBI" id="CHEBI:57762"/>
        <dbReference type="EC" id="2.6.1.42"/>
    </reaction>
</comment>
<evidence type="ECO:0000256" key="12">
    <source>
        <dbReference type="ARBA" id="ARBA00023304"/>
    </source>
</evidence>
<dbReference type="PROSITE" id="PS00770">
    <property type="entry name" value="AA_TRANSFER_CLASS_4"/>
    <property type="match status" value="1"/>
</dbReference>
<keyword evidence="11" id="KW-0663">Pyridoxal phosphate</keyword>
<dbReference type="InterPro" id="IPR036038">
    <property type="entry name" value="Aminotransferase-like"/>
</dbReference>
<protein>
    <recommendedName>
        <fullName evidence="7">branched-chain-amino-acid transaminase</fullName>
        <ecNumber evidence="7">2.6.1.42</ecNumber>
    </recommendedName>
</protein>
<dbReference type="GO" id="GO:0052656">
    <property type="term" value="F:L-isoleucine-2-oxoglutarate transaminase activity"/>
    <property type="evidence" value="ECO:0007669"/>
    <property type="project" value="RHEA"/>
</dbReference>
<dbReference type="EC" id="2.6.1.42" evidence="7"/>
<dbReference type="InterPro" id="IPR043131">
    <property type="entry name" value="BCAT-like_N"/>
</dbReference>
<dbReference type="UniPathway" id="UPA00048">
    <property type="reaction ID" value="UER00073"/>
</dbReference>
<evidence type="ECO:0000256" key="5">
    <source>
        <dbReference type="ARBA" id="ARBA00005072"/>
    </source>
</evidence>
<proteinExistence type="inferred from homology"/>
<reference evidence="16" key="1">
    <citation type="submission" date="2018-06" db="EMBL/GenBank/DDBJ databases">
        <authorList>
            <person name="Zhirakovskaya E."/>
        </authorList>
    </citation>
    <scope>NUCLEOTIDE SEQUENCE</scope>
</reference>
<evidence type="ECO:0000256" key="8">
    <source>
        <dbReference type="ARBA" id="ARBA00022576"/>
    </source>
</evidence>
<comment type="function">
    <text evidence="2">Acts on leucine, isoleucine and valine.</text>
</comment>
<comment type="pathway">
    <text evidence="4">Amino-acid biosynthesis; L-valine biosynthesis; L-valine from pyruvate: step 4/4.</text>
</comment>
<comment type="catalytic activity">
    <reaction evidence="15">
        <text>L-leucine + 2-oxoglutarate = 4-methyl-2-oxopentanoate + L-glutamate</text>
        <dbReference type="Rhea" id="RHEA:18321"/>
        <dbReference type="ChEBI" id="CHEBI:16810"/>
        <dbReference type="ChEBI" id="CHEBI:17865"/>
        <dbReference type="ChEBI" id="CHEBI:29985"/>
        <dbReference type="ChEBI" id="CHEBI:57427"/>
        <dbReference type="EC" id="2.6.1.42"/>
    </reaction>
</comment>
<dbReference type="Gene3D" id="3.30.470.10">
    <property type="match status" value="1"/>
</dbReference>
<evidence type="ECO:0000256" key="13">
    <source>
        <dbReference type="ARBA" id="ARBA00048212"/>
    </source>
</evidence>
<dbReference type="AlphaFoldDB" id="A0A3B0VE80"/>
<evidence type="ECO:0000256" key="4">
    <source>
        <dbReference type="ARBA" id="ARBA00004931"/>
    </source>
</evidence>
<dbReference type="GO" id="GO:0052654">
    <property type="term" value="F:L-leucine-2-oxoglutarate transaminase activity"/>
    <property type="evidence" value="ECO:0007669"/>
    <property type="project" value="RHEA"/>
</dbReference>
<dbReference type="UniPathway" id="UPA00047">
    <property type="reaction ID" value="UER00058"/>
</dbReference>
<dbReference type="EMBL" id="UOEW01000330">
    <property type="protein sequence ID" value="VAW41928.1"/>
    <property type="molecule type" value="Genomic_DNA"/>
</dbReference>
<comment type="similarity">
    <text evidence="6">Belongs to the class-IV pyridoxal-phosphate-dependent aminotransferase family.</text>
</comment>
<dbReference type="GO" id="GO:0052655">
    <property type="term" value="F:L-valine-2-oxoglutarate transaminase activity"/>
    <property type="evidence" value="ECO:0007669"/>
    <property type="project" value="RHEA"/>
</dbReference>
<evidence type="ECO:0000256" key="11">
    <source>
        <dbReference type="ARBA" id="ARBA00022898"/>
    </source>
</evidence>
<comment type="pathway">
    <text evidence="3">Amino-acid biosynthesis; L-isoleucine biosynthesis; L-isoleucine from 2-oxobutanoate: step 4/4.</text>
</comment>
<keyword evidence="12" id="KW-0100">Branched-chain amino acid biosynthesis</keyword>
<dbReference type="InterPro" id="IPR043132">
    <property type="entry name" value="BCAT-like_C"/>
</dbReference>
<evidence type="ECO:0000256" key="1">
    <source>
        <dbReference type="ARBA" id="ARBA00001933"/>
    </source>
</evidence>
<comment type="cofactor">
    <cofactor evidence="1">
        <name>pyridoxal 5'-phosphate</name>
        <dbReference type="ChEBI" id="CHEBI:597326"/>
    </cofactor>
</comment>
<comment type="pathway">
    <text evidence="5">Amino-acid biosynthesis; L-leucine biosynthesis; L-leucine from 3-methyl-2-oxobutanoate: step 4/4.</text>
</comment>
<dbReference type="SUPFAM" id="SSF56752">
    <property type="entry name" value="D-aminoacid aminotransferase-like PLP-dependent enzymes"/>
    <property type="match status" value="1"/>
</dbReference>
<dbReference type="Pfam" id="PF01063">
    <property type="entry name" value="Aminotran_4"/>
    <property type="match status" value="1"/>
</dbReference>
<dbReference type="NCBIfam" id="NF005146">
    <property type="entry name" value="PRK06606.1"/>
    <property type="match status" value="1"/>
</dbReference>
<evidence type="ECO:0000256" key="2">
    <source>
        <dbReference type="ARBA" id="ARBA00003109"/>
    </source>
</evidence>
<evidence type="ECO:0000256" key="10">
    <source>
        <dbReference type="ARBA" id="ARBA00022679"/>
    </source>
</evidence>
<name>A0A3B0VE80_9ZZZZ</name>
<dbReference type="FunFam" id="3.20.10.10:FF:000002">
    <property type="entry name" value="D-alanine aminotransferase"/>
    <property type="match status" value="1"/>
</dbReference>
<dbReference type="InterPro" id="IPR001544">
    <property type="entry name" value="Aminotrans_IV"/>
</dbReference>
<dbReference type="GO" id="GO:0009097">
    <property type="term" value="P:isoleucine biosynthetic process"/>
    <property type="evidence" value="ECO:0007669"/>
    <property type="project" value="UniProtKB-UniPathway"/>
</dbReference>
<dbReference type="PANTHER" id="PTHR42743:SF11">
    <property type="entry name" value="AMINODEOXYCHORISMATE LYASE"/>
    <property type="match status" value="1"/>
</dbReference>
<keyword evidence="9" id="KW-0028">Amino-acid biosynthesis</keyword>
<evidence type="ECO:0000313" key="16">
    <source>
        <dbReference type="EMBL" id="VAW41928.1"/>
    </source>
</evidence>
<dbReference type="Gene3D" id="3.20.10.10">
    <property type="entry name" value="D-amino Acid Aminotransferase, subunit A, domain 2"/>
    <property type="match status" value="1"/>
</dbReference>
<dbReference type="GO" id="GO:0009099">
    <property type="term" value="P:L-valine biosynthetic process"/>
    <property type="evidence" value="ECO:0007669"/>
    <property type="project" value="UniProtKB-UniPathway"/>
</dbReference>
<organism evidence="16">
    <name type="scientific">hydrothermal vent metagenome</name>
    <dbReference type="NCBI Taxonomy" id="652676"/>
    <lineage>
        <taxon>unclassified sequences</taxon>
        <taxon>metagenomes</taxon>
        <taxon>ecological metagenomes</taxon>
    </lineage>
</organism>
<dbReference type="PANTHER" id="PTHR42743">
    <property type="entry name" value="AMINO-ACID AMINOTRANSFERASE"/>
    <property type="match status" value="1"/>
</dbReference>
<dbReference type="GO" id="GO:0009098">
    <property type="term" value="P:L-leucine biosynthetic process"/>
    <property type="evidence" value="ECO:0007669"/>
    <property type="project" value="UniProtKB-UniPathway"/>
</dbReference>
<dbReference type="InterPro" id="IPR005785">
    <property type="entry name" value="B_amino_transI"/>
</dbReference>
<dbReference type="InterPro" id="IPR018300">
    <property type="entry name" value="Aminotrans_IV_CS"/>
</dbReference>
<dbReference type="NCBIfam" id="TIGR01122">
    <property type="entry name" value="ilvE_I"/>
    <property type="match status" value="1"/>
</dbReference>
<sequence length="299" mass="33502">MKKTESIWHNGVLKPWDESTTHVLTHTLHYGGGAFEGIRFYATDQKPAIFRLPEHIQRLVYSSEVLGMKLNYTQAEIIQATIDLVKSNGLPAGYIRPISYYGYKELGVSAKGNPVELVIANWHWGKYLPHDMVDIKVSKYRRISPDATVIDAKICGHYIGGILASIELDGSHYHEALFMDYNDNIAEGAGENFFIVKDQIIYTPSLGHILPGITRATIIEITRHYGYTVVEQQITLTQALNADEAFFTGTAVEVTPIKSINDKIIGAGTIGPVTKFIKQTYDDVVHGRNNDFIHYLTFV</sequence>
<evidence type="ECO:0000256" key="3">
    <source>
        <dbReference type="ARBA" id="ARBA00004824"/>
    </source>
</evidence>
<gene>
    <name evidence="16" type="ORF">MNBD_GAMMA01-1433</name>
</gene>
<dbReference type="InterPro" id="IPR050571">
    <property type="entry name" value="Class-IV_PLP-Dep_Aminotrnsfr"/>
</dbReference>
<evidence type="ECO:0000256" key="14">
    <source>
        <dbReference type="ARBA" id="ARBA00048798"/>
    </source>
</evidence>
<evidence type="ECO:0000256" key="6">
    <source>
        <dbReference type="ARBA" id="ARBA00009320"/>
    </source>
</evidence>
<accession>A0A3B0VE80</accession>